<proteinExistence type="predicted"/>
<dbReference type="InterPro" id="IPR026947">
    <property type="entry name" value="UBN_middle_dom"/>
</dbReference>
<feature type="compositionally biased region" description="Basic and acidic residues" evidence="2">
    <location>
        <begin position="253"/>
        <end position="265"/>
    </location>
</feature>
<dbReference type="GeneID" id="95981350"/>
<name>A0ABR3QCW8_9TREE</name>
<comment type="caution">
    <text evidence="5">The sequence shown here is derived from an EMBL/GenBank/DDBJ whole genome shotgun (WGS) entry which is preliminary data.</text>
</comment>
<evidence type="ECO:0008006" key="7">
    <source>
        <dbReference type="Google" id="ProtNLM"/>
    </source>
</evidence>
<feature type="compositionally biased region" description="Low complexity" evidence="2">
    <location>
        <begin position="223"/>
        <end position="238"/>
    </location>
</feature>
<evidence type="ECO:0000313" key="6">
    <source>
        <dbReference type="Proteomes" id="UP001565368"/>
    </source>
</evidence>
<reference evidence="5 6" key="1">
    <citation type="submission" date="2023-08" db="EMBL/GenBank/DDBJ databases">
        <title>Annotated Genome Sequence of Vanrija albida AlHP1.</title>
        <authorList>
            <person name="Herzog R."/>
        </authorList>
    </citation>
    <scope>NUCLEOTIDE SEQUENCE [LARGE SCALE GENOMIC DNA]</scope>
    <source>
        <strain evidence="5 6">AlHP1</strain>
    </source>
</reference>
<dbReference type="RefSeq" id="XP_069212504.1">
    <property type="nucleotide sequence ID" value="XM_069348960.1"/>
</dbReference>
<evidence type="ECO:0000259" key="3">
    <source>
        <dbReference type="Pfam" id="PF08729"/>
    </source>
</evidence>
<feature type="domain" description="Hpc2-related" evidence="3">
    <location>
        <begin position="277"/>
        <end position="319"/>
    </location>
</feature>
<feature type="compositionally biased region" description="Basic and acidic residues" evidence="2">
    <location>
        <begin position="340"/>
        <end position="357"/>
    </location>
</feature>
<evidence type="ECO:0000256" key="2">
    <source>
        <dbReference type="SAM" id="MobiDB-lite"/>
    </source>
</evidence>
<dbReference type="InterPro" id="IPR014840">
    <property type="entry name" value="HRD"/>
</dbReference>
<dbReference type="Proteomes" id="UP001565368">
    <property type="component" value="Unassembled WGS sequence"/>
</dbReference>
<feature type="region of interest" description="Disordered" evidence="2">
    <location>
        <begin position="320"/>
        <end position="391"/>
    </location>
</feature>
<organism evidence="5 6">
    <name type="scientific">Vanrija albida</name>
    <dbReference type="NCBI Taxonomy" id="181172"/>
    <lineage>
        <taxon>Eukaryota</taxon>
        <taxon>Fungi</taxon>
        <taxon>Dikarya</taxon>
        <taxon>Basidiomycota</taxon>
        <taxon>Agaricomycotina</taxon>
        <taxon>Tremellomycetes</taxon>
        <taxon>Trichosporonales</taxon>
        <taxon>Trichosporonaceae</taxon>
        <taxon>Vanrija</taxon>
    </lineage>
</organism>
<protein>
    <recommendedName>
        <fullName evidence="7">Ubinuclein middle domain-containing protein</fullName>
    </recommendedName>
</protein>
<gene>
    <name evidence="5" type="ORF">Q8F55_000307</name>
</gene>
<keyword evidence="6" id="KW-1185">Reference proteome</keyword>
<evidence type="ECO:0000313" key="5">
    <source>
        <dbReference type="EMBL" id="KAL1412560.1"/>
    </source>
</evidence>
<feature type="region of interest" description="Disordered" evidence="2">
    <location>
        <begin position="1"/>
        <end position="178"/>
    </location>
</feature>
<evidence type="ECO:0000256" key="1">
    <source>
        <dbReference type="ARBA" id="ARBA00022553"/>
    </source>
</evidence>
<feature type="region of interest" description="Disordered" evidence="2">
    <location>
        <begin position="206"/>
        <end position="265"/>
    </location>
</feature>
<accession>A0ABR3QCW8</accession>
<evidence type="ECO:0000259" key="4">
    <source>
        <dbReference type="Pfam" id="PF14075"/>
    </source>
</evidence>
<dbReference type="Pfam" id="PF14075">
    <property type="entry name" value="UBN_AB"/>
    <property type="match status" value="1"/>
</dbReference>
<feature type="compositionally biased region" description="Acidic residues" evidence="2">
    <location>
        <begin position="46"/>
        <end position="95"/>
    </location>
</feature>
<feature type="compositionally biased region" description="Low complexity" evidence="2">
    <location>
        <begin position="668"/>
        <end position="677"/>
    </location>
</feature>
<keyword evidence="1" id="KW-0597">Phosphoprotein</keyword>
<dbReference type="Pfam" id="PF08729">
    <property type="entry name" value="HUN"/>
    <property type="match status" value="1"/>
</dbReference>
<sequence length="677" mass="75361">MTPSRADLTNLVNADNEPPIVSRSAHNDEEEEEADVTMAEGAIGVDPDEAMDEDIIVEEAGEGDGAEDLGSEDDEDYDEEEDDDDSGDDSDDSDSSDIIAIDGPDGEPSASAAAPNVKTEPGADESTEPKKDAEGEGEVVNELKPKKKKRARPRSPSEDEDLPPPPPMPTIRLEIALPTDDETLDWNFIETAASAGFEGVFNAWGEDPLAGEGTPLNPVDLNGAAADGDSSTPAAPSAAEPPRPPGFSDEEWREMQEEARRLEAKYEEPKKKRVMAKKRKIEYDLSDPFIDDSDLGIDAPTHVARPKKEGFFVHQGALELMEGSPIKKPKAKTSRANPKAPKEQRKSLSEAVRERHAPNGSRASPILIGSDDEAGPSYIPDRRSPSPVDAPEDRYAVDRTLFKAASREPKYLPPFDEFPDDVGHRLRSLRRESSKHVWDLNNKGKFPEHLKRPLQRAGVAAFHHDLLCIPDKETTDSGYERFSEKAFVTALCSVLPYNRLTLGKLVLKLCYTEYWKWMQMCEAEGLRQWNELLKPEIPAMLEQYEQAVLEHARQEVSEITELEDDQNKAKSTDPKKLPTITQEMKDIFRQLVENTQEMVDINKKMEDWGQKFEGQSSELNMRKLLYNKIAKLYPEGWMTSLTLSRQYTNYKRLGQGSKNSGASGGDGQAQQAQLTQQ</sequence>
<feature type="region of interest" description="Disordered" evidence="2">
    <location>
        <begin position="654"/>
        <end position="677"/>
    </location>
</feature>
<dbReference type="EMBL" id="JBBXJM010000001">
    <property type="protein sequence ID" value="KAL1412560.1"/>
    <property type="molecule type" value="Genomic_DNA"/>
</dbReference>
<feature type="domain" description="Ubinuclein middle" evidence="4">
    <location>
        <begin position="419"/>
        <end position="645"/>
    </location>
</feature>